<sequence>MNEFSFPTFKEVAGVLVRQVVSNYMYQPADVVCISRIHADLMMALKALYKFDVTLDIKPDSFGMVFDFNFIPEPDMSGVPVRVDFSWG</sequence>
<proteinExistence type="predicted"/>
<reference evidence="2 3" key="1">
    <citation type="submission" date="2017-04" db="EMBL/GenBank/DDBJ databases">
        <title>Environmental T4-family bacteriophages evolve to escape abortive infection via multiple routes in a bacterial host employing altruistic suicide through Type III toxin-antitoxin systems.</title>
        <authorList>
            <person name="Chen B."/>
            <person name="Salmond G.P.C."/>
            <person name="Akusobi C."/>
            <person name="Fang X."/>
        </authorList>
    </citation>
    <scope>NUCLEOTIDE SEQUENCE [LARGE SCALE GENOMIC DNA]</scope>
</reference>
<dbReference type="Pfam" id="PF24051">
    <property type="entry name" value="DUF7355"/>
    <property type="match status" value="1"/>
</dbReference>
<dbReference type="RefSeq" id="YP_009609546.1">
    <property type="nucleotide sequence ID" value="NC_041996.1"/>
</dbReference>
<dbReference type="InterPro" id="IPR055779">
    <property type="entry name" value="DUF7355"/>
</dbReference>
<protein>
    <recommendedName>
        <fullName evidence="1">DUF7355 domain-containing protein</fullName>
    </recommendedName>
</protein>
<accession>A0A1Z1LXT5</accession>
<dbReference type="KEGG" id="vg:40085630"/>
<keyword evidence="3" id="KW-1185">Reference proteome</keyword>
<organism evidence="2 3">
    <name type="scientific">Serratia phage CHI14</name>
    <dbReference type="NCBI Taxonomy" id="2006941"/>
    <lineage>
        <taxon>Viruses</taxon>
        <taxon>Duplodnaviria</taxon>
        <taxon>Heunggongvirae</taxon>
        <taxon>Uroviricota</taxon>
        <taxon>Caudoviricetes</taxon>
        <taxon>Pantevenvirales</taxon>
        <taxon>Straboviridae</taxon>
        <taxon>Tevenvirinae</taxon>
        <taxon>Winklervirus</taxon>
        <taxon>Winklervirus chi14</taxon>
    </lineage>
</organism>
<dbReference type="EMBL" id="MF036690">
    <property type="protein sequence ID" value="ARW57644.1"/>
    <property type="molecule type" value="Genomic_DNA"/>
</dbReference>
<evidence type="ECO:0000313" key="2">
    <source>
        <dbReference type="EMBL" id="ARW57644.1"/>
    </source>
</evidence>
<evidence type="ECO:0000259" key="1">
    <source>
        <dbReference type="Pfam" id="PF24051"/>
    </source>
</evidence>
<dbReference type="Proteomes" id="UP000225148">
    <property type="component" value="Segment"/>
</dbReference>
<name>A0A1Z1LXT5_9CAUD</name>
<dbReference type="GeneID" id="40085630"/>
<evidence type="ECO:0000313" key="3">
    <source>
        <dbReference type="Proteomes" id="UP000225148"/>
    </source>
</evidence>
<feature type="domain" description="DUF7355" evidence="1">
    <location>
        <begin position="5"/>
        <end position="86"/>
    </location>
</feature>